<keyword evidence="4" id="KW-1185">Reference proteome</keyword>
<evidence type="ECO:0000256" key="1">
    <source>
        <dbReference type="SAM" id="SignalP"/>
    </source>
</evidence>
<evidence type="ECO:0000259" key="2">
    <source>
        <dbReference type="Pfam" id="PF14534"/>
    </source>
</evidence>
<feature type="domain" description="DUF4440" evidence="2">
    <location>
        <begin position="47"/>
        <end position="149"/>
    </location>
</feature>
<sequence>MPHSRRHLAIAAGGTLALLGAASAMAQTAAPTAGTRSTEEAAVGNAVERLRQAMISADRAGLEAAAADALTYGHSSGRLENKEQFVASIVEGRSVFRSIDLSEQAIHVSGDVATVRHLLTAQTMDGGRPGNVRIGVLLVFQKQGGDWKLLARQAVPRPA</sequence>
<gene>
    <name evidence="3" type="ORF">ACFFIC_22950</name>
</gene>
<dbReference type="PROSITE" id="PS51318">
    <property type="entry name" value="TAT"/>
    <property type="match status" value="1"/>
</dbReference>
<organism evidence="3 4">
    <name type="scientific">Muricoccus vinaceus</name>
    <dbReference type="NCBI Taxonomy" id="424704"/>
    <lineage>
        <taxon>Bacteria</taxon>
        <taxon>Pseudomonadati</taxon>
        <taxon>Pseudomonadota</taxon>
        <taxon>Alphaproteobacteria</taxon>
        <taxon>Acetobacterales</taxon>
        <taxon>Roseomonadaceae</taxon>
        <taxon>Muricoccus</taxon>
    </lineage>
</organism>
<dbReference type="InterPro" id="IPR027843">
    <property type="entry name" value="DUF4440"/>
</dbReference>
<protein>
    <submittedName>
        <fullName evidence="3">Nuclear transport factor 2 family protein</fullName>
    </submittedName>
</protein>
<dbReference type="Gene3D" id="3.10.450.50">
    <property type="match status" value="1"/>
</dbReference>
<dbReference type="InterPro" id="IPR006311">
    <property type="entry name" value="TAT_signal"/>
</dbReference>
<feature type="chain" id="PRO_5045101198" evidence="1">
    <location>
        <begin position="27"/>
        <end position="159"/>
    </location>
</feature>
<dbReference type="Proteomes" id="UP001589789">
    <property type="component" value="Unassembled WGS sequence"/>
</dbReference>
<keyword evidence="1" id="KW-0732">Signal</keyword>
<proteinExistence type="predicted"/>
<dbReference type="RefSeq" id="WP_377054720.1">
    <property type="nucleotide sequence ID" value="NZ_JBHLVZ010000083.1"/>
</dbReference>
<name>A0ABV6IY31_9PROT</name>
<dbReference type="SUPFAM" id="SSF54427">
    <property type="entry name" value="NTF2-like"/>
    <property type="match status" value="1"/>
</dbReference>
<dbReference type="Pfam" id="PF14534">
    <property type="entry name" value="DUF4440"/>
    <property type="match status" value="1"/>
</dbReference>
<dbReference type="InterPro" id="IPR032710">
    <property type="entry name" value="NTF2-like_dom_sf"/>
</dbReference>
<evidence type="ECO:0000313" key="3">
    <source>
        <dbReference type="EMBL" id="MFC0388376.1"/>
    </source>
</evidence>
<evidence type="ECO:0000313" key="4">
    <source>
        <dbReference type="Proteomes" id="UP001589789"/>
    </source>
</evidence>
<comment type="caution">
    <text evidence="3">The sequence shown here is derived from an EMBL/GenBank/DDBJ whole genome shotgun (WGS) entry which is preliminary data.</text>
</comment>
<reference evidence="3 4" key="1">
    <citation type="submission" date="2024-09" db="EMBL/GenBank/DDBJ databases">
        <authorList>
            <person name="Sun Q."/>
            <person name="Mori K."/>
        </authorList>
    </citation>
    <scope>NUCLEOTIDE SEQUENCE [LARGE SCALE GENOMIC DNA]</scope>
    <source>
        <strain evidence="3 4">CCM 7468</strain>
    </source>
</reference>
<dbReference type="EMBL" id="JBHLVZ010000083">
    <property type="protein sequence ID" value="MFC0388376.1"/>
    <property type="molecule type" value="Genomic_DNA"/>
</dbReference>
<feature type="signal peptide" evidence="1">
    <location>
        <begin position="1"/>
        <end position="26"/>
    </location>
</feature>
<accession>A0ABV6IY31</accession>